<dbReference type="NCBIfam" id="NF033788">
    <property type="entry name" value="HTH_metalloreg"/>
    <property type="match status" value="1"/>
</dbReference>
<evidence type="ECO:0000256" key="1">
    <source>
        <dbReference type="ARBA" id="ARBA00023015"/>
    </source>
</evidence>
<dbReference type="SMART" id="SM00418">
    <property type="entry name" value="HTH_ARSR"/>
    <property type="match status" value="1"/>
</dbReference>
<dbReference type="EMBL" id="FQZG01000019">
    <property type="protein sequence ID" value="SHI91686.1"/>
    <property type="molecule type" value="Genomic_DNA"/>
</dbReference>
<dbReference type="RefSeq" id="WP_073186763.1">
    <property type="nucleotide sequence ID" value="NZ_FQZG01000019.1"/>
</dbReference>
<dbReference type="Gene3D" id="1.10.10.10">
    <property type="entry name" value="Winged helix-like DNA-binding domain superfamily/Winged helix DNA-binding domain"/>
    <property type="match status" value="1"/>
</dbReference>
<dbReference type="AlphaFoldDB" id="A0A1M6F221"/>
<evidence type="ECO:0000256" key="2">
    <source>
        <dbReference type="ARBA" id="ARBA00023125"/>
    </source>
</evidence>
<keyword evidence="3" id="KW-0804">Transcription</keyword>
<dbReference type="OrthoDB" id="3401849at2"/>
<dbReference type="SUPFAM" id="SSF46785">
    <property type="entry name" value="Winged helix' DNA-binding domain"/>
    <property type="match status" value="1"/>
</dbReference>
<dbReference type="InterPro" id="IPR011991">
    <property type="entry name" value="ArsR-like_HTH"/>
</dbReference>
<dbReference type="CDD" id="cd00090">
    <property type="entry name" value="HTH_ARSR"/>
    <property type="match status" value="1"/>
</dbReference>
<dbReference type="Pfam" id="PF01022">
    <property type="entry name" value="HTH_5"/>
    <property type="match status" value="1"/>
</dbReference>
<dbReference type="PRINTS" id="PR00778">
    <property type="entry name" value="HTHARSR"/>
</dbReference>
<keyword evidence="2 5" id="KW-0238">DNA-binding</keyword>
<evidence type="ECO:0000313" key="5">
    <source>
        <dbReference type="EMBL" id="SHI91686.1"/>
    </source>
</evidence>
<dbReference type="PANTHER" id="PTHR43132">
    <property type="entry name" value="ARSENICAL RESISTANCE OPERON REPRESSOR ARSR-RELATED"/>
    <property type="match status" value="1"/>
</dbReference>
<dbReference type="InterPro" id="IPR001845">
    <property type="entry name" value="HTH_ArsR_DNA-bd_dom"/>
</dbReference>
<accession>A0A1M6F221</accession>
<dbReference type="Proteomes" id="UP000184512">
    <property type="component" value="Unassembled WGS sequence"/>
</dbReference>
<dbReference type="InterPro" id="IPR036388">
    <property type="entry name" value="WH-like_DNA-bd_sf"/>
</dbReference>
<organism evidence="5 6">
    <name type="scientific">Tessaracoccus bendigoensis DSM 12906</name>
    <dbReference type="NCBI Taxonomy" id="1123357"/>
    <lineage>
        <taxon>Bacteria</taxon>
        <taxon>Bacillati</taxon>
        <taxon>Actinomycetota</taxon>
        <taxon>Actinomycetes</taxon>
        <taxon>Propionibacteriales</taxon>
        <taxon>Propionibacteriaceae</taxon>
        <taxon>Tessaracoccus</taxon>
    </lineage>
</organism>
<evidence type="ECO:0000259" key="4">
    <source>
        <dbReference type="PROSITE" id="PS50987"/>
    </source>
</evidence>
<name>A0A1M6F221_9ACTN</name>
<dbReference type="PROSITE" id="PS50987">
    <property type="entry name" value="HTH_ARSR_2"/>
    <property type="match status" value="1"/>
</dbReference>
<dbReference type="PANTHER" id="PTHR43132:SF2">
    <property type="entry name" value="ARSENICAL RESISTANCE OPERON REPRESSOR ARSR-RELATED"/>
    <property type="match status" value="1"/>
</dbReference>
<keyword evidence="1" id="KW-0805">Transcription regulation</keyword>
<sequence>MTMNAVVVDPHATGTFARLFHALSDPNRLAILQHLASGEHRVRDLVEHLGFAQSTVSKHLSCLLECGLVSLRTAGRSSFYSLSDASDIAALLGAAEHLLEATGARVSLCTRLMRPEGQA</sequence>
<evidence type="ECO:0000313" key="6">
    <source>
        <dbReference type="Proteomes" id="UP000184512"/>
    </source>
</evidence>
<keyword evidence="6" id="KW-1185">Reference proteome</keyword>
<gene>
    <name evidence="5" type="ORF">SAMN02745244_01341</name>
</gene>
<dbReference type="STRING" id="1123357.SAMN02745244_01341"/>
<feature type="domain" description="HTH arsR-type" evidence="4">
    <location>
        <begin position="8"/>
        <end position="102"/>
    </location>
</feature>
<dbReference type="GO" id="GO:0003700">
    <property type="term" value="F:DNA-binding transcription factor activity"/>
    <property type="evidence" value="ECO:0007669"/>
    <property type="project" value="InterPro"/>
</dbReference>
<protein>
    <submittedName>
        <fullName evidence="5">DNA-binding transcriptional regulator, ArsR family</fullName>
    </submittedName>
</protein>
<dbReference type="GO" id="GO:0003677">
    <property type="term" value="F:DNA binding"/>
    <property type="evidence" value="ECO:0007669"/>
    <property type="project" value="UniProtKB-KW"/>
</dbReference>
<proteinExistence type="predicted"/>
<evidence type="ECO:0000256" key="3">
    <source>
        <dbReference type="ARBA" id="ARBA00023163"/>
    </source>
</evidence>
<dbReference type="InterPro" id="IPR051011">
    <property type="entry name" value="Metal_resp_trans_reg"/>
</dbReference>
<dbReference type="InterPro" id="IPR036390">
    <property type="entry name" value="WH_DNA-bd_sf"/>
</dbReference>
<reference evidence="5 6" key="1">
    <citation type="submission" date="2016-11" db="EMBL/GenBank/DDBJ databases">
        <authorList>
            <person name="Jaros S."/>
            <person name="Januszkiewicz K."/>
            <person name="Wedrychowicz H."/>
        </authorList>
    </citation>
    <scope>NUCLEOTIDE SEQUENCE [LARGE SCALE GENOMIC DNA]</scope>
    <source>
        <strain evidence="5 6">DSM 12906</strain>
    </source>
</reference>